<evidence type="ECO:0000313" key="2">
    <source>
        <dbReference type="EMBL" id="KAK8030066.1"/>
    </source>
</evidence>
<accession>A0ABR1SDZ8</accession>
<reference evidence="2 3" key="1">
    <citation type="submission" date="2023-01" db="EMBL/GenBank/DDBJ databases">
        <title>Analysis of 21 Apiospora genomes using comparative genomics revels a genus with tremendous synthesis potential of carbohydrate active enzymes and secondary metabolites.</title>
        <authorList>
            <person name="Sorensen T."/>
        </authorList>
    </citation>
    <scope>NUCLEOTIDE SEQUENCE [LARGE SCALE GENOMIC DNA]</scope>
    <source>
        <strain evidence="2 3">CBS 33761</strain>
    </source>
</reference>
<evidence type="ECO:0000313" key="3">
    <source>
        <dbReference type="Proteomes" id="UP001444661"/>
    </source>
</evidence>
<name>A0ABR1SDZ8_9PEZI</name>
<gene>
    <name evidence="2" type="ORF">PG993_011357</name>
</gene>
<protein>
    <submittedName>
        <fullName evidence="2">Uncharacterized protein</fullName>
    </submittedName>
</protein>
<dbReference type="EMBL" id="JAQQWK010000010">
    <property type="protein sequence ID" value="KAK8030066.1"/>
    <property type="molecule type" value="Genomic_DNA"/>
</dbReference>
<comment type="caution">
    <text evidence="2">The sequence shown here is derived from an EMBL/GenBank/DDBJ whole genome shotgun (WGS) entry which is preliminary data.</text>
</comment>
<dbReference type="Proteomes" id="UP001444661">
    <property type="component" value="Unassembled WGS sequence"/>
</dbReference>
<organism evidence="2 3">
    <name type="scientific">Apiospora rasikravindrae</name>
    <dbReference type="NCBI Taxonomy" id="990691"/>
    <lineage>
        <taxon>Eukaryota</taxon>
        <taxon>Fungi</taxon>
        <taxon>Dikarya</taxon>
        <taxon>Ascomycota</taxon>
        <taxon>Pezizomycotina</taxon>
        <taxon>Sordariomycetes</taxon>
        <taxon>Xylariomycetidae</taxon>
        <taxon>Amphisphaeriales</taxon>
        <taxon>Apiosporaceae</taxon>
        <taxon>Apiospora</taxon>
    </lineage>
</organism>
<evidence type="ECO:0000256" key="1">
    <source>
        <dbReference type="SAM" id="MobiDB-lite"/>
    </source>
</evidence>
<keyword evidence="3" id="KW-1185">Reference proteome</keyword>
<feature type="region of interest" description="Disordered" evidence="1">
    <location>
        <begin position="245"/>
        <end position="265"/>
    </location>
</feature>
<sequence>MASHKQQESTTVTRVLLNFPCGHYRLWKVNPQGAAYLQSIYVKQGATVEEGIVLTDQQPCWACRWLETLKRFYLLPAWENEDVLPGVGAAAVANSDNTNKSEAELRRQTETTQVIRAHMATAIIALFIQHPLLHEQQLAMLSCLWDRACVELGKKIDFDFGRLADDVYEVIIALTDAAVGDGDDEVAAFLNAGRDLNVVKLVAKIEKESMNPRGPVERAPAPKTGPDARGVEGMIYRGQMLEKMAAPSARAPPSQTAKEGAKEEVSRRGILARLFAKMKK</sequence>
<proteinExistence type="predicted"/>